<dbReference type="PANTHER" id="PTHR11851:SF219">
    <property type="entry name" value="HYPOTHETICAL ZINC PROTEASE"/>
    <property type="match status" value="1"/>
</dbReference>
<keyword evidence="4" id="KW-1185">Reference proteome</keyword>
<dbReference type="Gene3D" id="3.30.830.10">
    <property type="entry name" value="Metalloenzyme, LuxS/M16 peptidase-like"/>
    <property type="match status" value="2"/>
</dbReference>
<organism evidence="3 4">
    <name type="scientific">Deinobacterium chartae</name>
    <dbReference type="NCBI Taxonomy" id="521158"/>
    <lineage>
        <taxon>Bacteria</taxon>
        <taxon>Thermotogati</taxon>
        <taxon>Deinococcota</taxon>
        <taxon>Deinococci</taxon>
        <taxon>Deinococcales</taxon>
        <taxon>Deinococcaceae</taxon>
        <taxon>Deinobacterium</taxon>
    </lineage>
</organism>
<evidence type="ECO:0000313" key="3">
    <source>
        <dbReference type="EMBL" id="MBB6098749.1"/>
    </source>
</evidence>
<dbReference type="EMBL" id="JACHHG010000007">
    <property type="protein sequence ID" value="MBB6098749.1"/>
    <property type="molecule type" value="Genomic_DNA"/>
</dbReference>
<comment type="caution">
    <text evidence="3">The sequence shown here is derived from an EMBL/GenBank/DDBJ whole genome shotgun (WGS) entry which is preliminary data.</text>
</comment>
<name>A0A841I303_9DEIO</name>
<protein>
    <submittedName>
        <fullName evidence="3">Putative Zn-dependent peptidase</fullName>
    </submittedName>
</protein>
<reference evidence="3 4" key="1">
    <citation type="submission" date="2020-08" db="EMBL/GenBank/DDBJ databases">
        <title>Genomic Encyclopedia of Type Strains, Phase IV (KMG-IV): sequencing the most valuable type-strain genomes for metagenomic binning, comparative biology and taxonomic classification.</title>
        <authorList>
            <person name="Goeker M."/>
        </authorList>
    </citation>
    <scope>NUCLEOTIDE SEQUENCE [LARGE SCALE GENOMIC DNA]</scope>
    <source>
        <strain evidence="3 4">DSM 21458</strain>
    </source>
</reference>
<evidence type="ECO:0000313" key="4">
    <source>
        <dbReference type="Proteomes" id="UP000569951"/>
    </source>
</evidence>
<dbReference type="InterPro" id="IPR050361">
    <property type="entry name" value="MPP/UQCRC_Complex"/>
</dbReference>
<dbReference type="AlphaFoldDB" id="A0A841I303"/>
<dbReference type="Proteomes" id="UP000569951">
    <property type="component" value="Unassembled WGS sequence"/>
</dbReference>
<evidence type="ECO:0000259" key="1">
    <source>
        <dbReference type="Pfam" id="PF00675"/>
    </source>
</evidence>
<evidence type="ECO:0000259" key="2">
    <source>
        <dbReference type="Pfam" id="PF05193"/>
    </source>
</evidence>
<dbReference type="InterPro" id="IPR011765">
    <property type="entry name" value="Pept_M16_N"/>
</dbReference>
<sequence>MQLKGGLTILAEPMTSPGAAFEFRIPCGSAADPAGLRGSASALEEWIYRGAGERDSRALADAFDALGLRRGGGAGHEATRLSASCLPGDLEDALALYADVLRRPRLEANELPPILDLARQDLEGLEDSPPDLLFTELRRRLFAPGYGDPVQGRLEDLASITPERLRADFARRYTPRGAVLGVAGDIDIERLRDTAQRLFGDWEGPESAVPPLELRPSFHGHVRQDSNQTHIALMYEGVHPRDPHWYLFNLAAGVLSGGSAARLFTEVREKRGLVYSVHASAAVVGDRGFLSAYAGTTPERAAETLEVLIQEIARLRQGVGADELERAKAGLLSSLVMSGESSRSRAAALTRDFALLGRVRSLEEVEQAIRRVSVNELNAYLEAYPLDRPAVLSLGPEALPEVVHA</sequence>
<proteinExistence type="predicted"/>
<dbReference type="Pfam" id="PF00675">
    <property type="entry name" value="Peptidase_M16"/>
    <property type="match status" value="1"/>
</dbReference>
<dbReference type="InterPro" id="IPR011249">
    <property type="entry name" value="Metalloenz_LuxS/M16"/>
</dbReference>
<feature type="domain" description="Peptidase M16 C-terminal" evidence="2">
    <location>
        <begin position="159"/>
        <end position="331"/>
    </location>
</feature>
<feature type="domain" description="Peptidase M16 N-terminal" evidence="1">
    <location>
        <begin position="19"/>
        <end position="141"/>
    </location>
</feature>
<dbReference type="GO" id="GO:0046872">
    <property type="term" value="F:metal ion binding"/>
    <property type="evidence" value="ECO:0007669"/>
    <property type="project" value="InterPro"/>
</dbReference>
<gene>
    <name evidence="3" type="ORF">HNR42_002184</name>
</gene>
<dbReference type="InterPro" id="IPR007863">
    <property type="entry name" value="Peptidase_M16_C"/>
</dbReference>
<dbReference type="SUPFAM" id="SSF63411">
    <property type="entry name" value="LuxS/MPP-like metallohydrolase"/>
    <property type="match status" value="2"/>
</dbReference>
<dbReference type="PANTHER" id="PTHR11851">
    <property type="entry name" value="METALLOPROTEASE"/>
    <property type="match status" value="1"/>
</dbReference>
<dbReference type="Pfam" id="PF05193">
    <property type="entry name" value="Peptidase_M16_C"/>
    <property type="match status" value="1"/>
</dbReference>
<accession>A0A841I303</accession>
<dbReference type="RefSeq" id="WP_246351422.1">
    <property type="nucleotide sequence ID" value="NZ_JACHHG010000007.1"/>
</dbReference>